<feature type="compositionally biased region" description="Polar residues" evidence="1">
    <location>
        <begin position="215"/>
        <end position="235"/>
    </location>
</feature>
<feature type="compositionally biased region" description="Basic and acidic residues" evidence="1">
    <location>
        <begin position="240"/>
        <end position="250"/>
    </location>
</feature>
<evidence type="ECO:0000256" key="1">
    <source>
        <dbReference type="SAM" id="MobiDB-lite"/>
    </source>
</evidence>
<dbReference type="Proteomes" id="UP000594262">
    <property type="component" value="Unplaced"/>
</dbReference>
<keyword evidence="3" id="KW-1185">Reference proteome</keyword>
<protein>
    <submittedName>
        <fullName evidence="2">Uncharacterized protein</fullName>
    </submittedName>
</protein>
<feature type="compositionally biased region" description="Polar residues" evidence="1">
    <location>
        <begin position="300"/>
        <end position="310"/>
    </location>
</feature>
<dbReference type="AlphaFoldDB" id="A0A7M5V070"/>
<feature type="compositionally biased region" description="Polar residues" evidence="1">
    <location>
        <begin position="251"/>
        <end position="266"/>
    </location>
</feature>
<sequence length="632" mass="71002">MSPNTGKRILADRSYSETLMSMSICSDADGDITLMNSERLEPRIESRHGTSTVGKANTRKGSSLSIDSRQWSSVTNKNAKHVVSAGSSVKFRTPPNERHSAPIRPRERNIPSEKVIADKNVRIPRQQVSFSASTTKDRKKSQPATILKPGNQSPIILKNSKTKQRISFSANEIARGKKKPKNLRTSISASFTKSASNQRSQQINPNETKSRETSSKVNASKSRNGNVSGKSTTLNPKLPKSTEPKSREPSSKSNASNSRQGNSKPITTRDEQSANQSRKSPALNPRLPKSTGPKSREQSSKSADSNSRQGSSISYDSVSSSEIRDWYKKEGQRLHLRRTSGQFDSEVDFQDDADGWFLTDTEMTGRPESGFSAFSSFSEPETKAKNHYGYRGNKAHMNEEILTVLDLIEQSSKTEEIEDENNRDQVIQHIHTSFFDDIYTSVLEYLKVTDRLDEAGDVEFGDLIGENDNDFVILSENRDVLMGHFSSLERDPSEQTIWDQIEVALTMRLIDACSVEKEDESESEMDEFELDSLKSTVREQVDSASRDLLKEAELQAFDPVELENLKMAIFLDLTAKLDSSKNKDKNSKLKKTSTEYRKQFYEKSSKKKKDKYLKNRKSGASSNRHKRCVEGL</sequence>
<evidence type="ECO:0000313" key="2">
    <source>
        <dbReference type="EnsemblMetazoa" id="CLYHEMP001293.1"/>
    </source>
</evidence>
<dbReference type="EnsemblMetazoa" id="CLYHEMT001293.1">
    <property type="protein sequence ID" value="CLYHEMP001293.1"/>
    <property type="gene ID" value="CLYHEMG001293"/>
</dbReference>
<feature type="compositionally biased region" description="Polar residues" evidence="1">
    <location>
        <begin position="183"/>
        <end position="207"/>
    </location>
</feature>
<organism evidence="2 3">
    <name type="scientific">Clytia hemisphaerica</name>
    <dbReference type="NCBI Taxonomy" id="252671"/>
    <lineage>
        <taxon>Eukaryota</taxon>
        <taxon>Metazoa</taxon>
        <taxon>Cnidaria</taxon>
        <taxon>Hydrozoa</taxon>
        <taxon>Hydroidolina</taxon>
        <taxon>Leptothecata</taxon>
        <taxon>Obeliida</taxon>
        <taxon>Clytiidae</taxon>
        <taxon>Clytia</taxon>
    </lineage>
</organism>
<name>A0A7M5V070_9CNID</name>
<evidence type="ECO:0000313" key="3">
    <source>
        <dbReference type="Proteomes" id="UP000594262"/>
    </source>
</evidence>
<feature type="region of interest" description="Disordered" evidence="1">
    <location>
        <begin position="41"/>
        <end position="74"/>
    </location>
</feature>
<reference evidence="2" key="1">
    <citation type="submission" date="2021-01" db="UniProtKB">
        <authorList>
            <consortium name="EnsemblMetazoa"/>
        </authorList>
    </citation>
    <scope>IDENTIFICATION</scope>
</reference>
<feature type="compositionally biased region" description="Polar residues" evidence="1">
    <location>
        <begin position="49"/>
        <end position="74"/>
    </location>
</feature>
<feature type="compositionally biased region" description="Low complexity" evidence="1">
    <location>
        <begin position="311"/>
        <end position="321"/>
    </location>
</feature>
<accession>A0A7M5V070</accession>
<feature type="region of interest" description="Disordered" evidence="1">
    <location>
        <begin position="125"/>
        <end position="322"/>
    </location>
</feature>
<proteinExistence type="predicted"/>
<feature type="compositionally biased region" description="Basic residues" evidence="1">
    <location>
        <begin position="605"/>
        <end position="632"/>
    </location>
</feature>
<feature type="region of interest" description="Disordered" evidence="1">
    <location>
        <begin position="600"/>
        <end position="632"/>
    </location>
</feature>